<dbReference type="EMBL" id="FOHU01000005">
    <property type="protein sequence ID" value="SET18666.1"/>
    <property type="molecule type" value="Genomic_DNA"/>
</dbReference>
<evidence type="ECO:0000313" key="9">
    <source>
        <dbReference type="Proteomes" id="UP000199568"/>
    </source>
</evidence>
<keyword evidence="5" id="KW-0472">Membrane</keyword>
<keyword evidence="5" id="KW-0812">Transmembrane</keyword>
<dbReference type="Gene3D" id="6.10.340.10">
    <property type="match status" value="1"/>
</dbReference>
<dbReference type="SMART" id="SM00283">
    <property type="entry name" value="MA"/>
    <property type="match status" value="1"/>
</dbReference>
<dbReference type="PANTHER" id="PTHR32089:SF112">
    <property type="entry name" value="LYSOZYME-LIKE PROTEIN-RELATED"/>
    <property type="match status" value="1"/>
</dbReference>
<organism evidence="8 9">
    <name type="scientific">Natronincola peptidivorans</name>
    <dbReference type="NCBI Taxonomy" id="426128"/>
    <lineage>
        <taxon>Bacteria</taxon>
        <taxon>Bacillati</taxon>
        <taxon>Bacillota</taxon>
        <taxon>Clostridia</taxon>
        <taxon>Peptostreptococcales</taxon>
        <taxon>Natronincolaceae</taxon>
        <taxon>Natronincola</taxon>
    </lineage>
</organism>
<dbReference type="PANTHER" id="PTHR32089">
    <property type="entry name" value="METHYL-ACCEPTING CHEMOTAXIS PROTEIN MCPB"/>
    <property type="match status" value="1"/>
</dbReference>
<accession>A0A1I0CHP6</accession>
<evidence type="ECO:0000256" key="4">
    <source>
        <dbReference type="SAM" id="Coils"/>
    </source>
</evidence>
<evidence type="ECO:0000256" key="3">
    <source>
        <dbReference type="PROSITE-ProRule" id="PRU00284"/>
    </source>
</evidence>
<evidence type="ECO:0000256" key="5">
    <source>
        <dbReference type="SAM" id="Phobius"/>
    </source>
</evidence>
<dbReference type="RefSeq" id="WP_170834740.1">
    <property type="nucleotide sequence ID" value="NZ_FOHU01000005.1"/>
</dbReference>
<evidence type="ECO:0000259" key="7">
    <source>
        <dbReference type="PROSITE" id="PS50885"/>
    </source>
</evidence>
<keyword evidence="5" id="KW-1133">Transmembrane helix</keyword>
<evidence type="ECO:0000259" key="6">
    <source>
        <dbReference type="PROSITE" id="PS50111"/>
    </source>
</evidence>
<protein>
    <submittedName>
        <fullName evidence="8">Methyl-accepting chemotaxis protein</fullName>
    </submittedName>
</protein>
<dbReference type="InterPro" id="IPR004089">
    <property type="entry name" value="MCPsignal_dom"/>
</dbReference>
<dbReference type="STRING" id="426128.SAMN05660297_01656"/>
<feature type="coiled-coil region" evidence="4">
    <location>
        <begin position="348"/>
        <end position="375"/>
    </location>
</feature>
<evidence type="ECO:0000313" key="8">
    <source>
        <dbReference type="EMBL" id="SET18666.1"/>
    </source>
</evidence>
<evidence type="ECO:0000256" key="2">
    <source>
        <dbReference type="ARBA" id="ARBA00029447"/>
    </source>
</evidence>
<reference evidence="8 9" key="1">
    <citation type="submission" date="2016-10" db="EMBL/GenBank/DDBJ databases">
        <authorList>
            <person name="de Groot N.N."/>
        </authorList>
    </citation>
    <scope>NUCLEOTIDE SEQUENCE [LARGE SCALE GENOMIC DNA]</scope>
    <source>
        <strain evidence="8 9">DSM 18979</strain>
    </source>
</reference>
<dbReference type="Proteomes" id="UP000199568">
    <property type="component" value="Unassembled WGS sequence"/>
</dbReference>
<dbReference type="InterPro" id="IPR003660">
    <property type="entry name" value="HAMP_dom"/>
</dbReference>
<keyword evidence="9" id="KW-1185">Reference proteome</keyword>
<keyword evidence="4" id="KW-0175">Coiled coil</keyword>
<comment type="similarity">
    <text evidence="2">Belongs to the methyl-accepting chemotaxis (MCP) protein family.</text>
</comment>
<name>A0A1I0CHP6_9FIRM</name>
<dbReference type="Pfam" id="PF00015">
    <property type="entry name" value="MCPsignal"/>
    <property type="match status" value="1"/>
</dbReference>
<sequence length="570" mass="62399">MKNKNVFTFAKKRGLNLKGKLMLGFIVIVLLMGSISITSYFMLRNQMDTLDTMVETIMIANDVRNRADIVPELLSDYAFDREPQDRENIYGILDNMMNNITELDSYAVSEDGISIKNTVERYYITYRGIIDQSVEAADNRDMSQVVAQNDEERRVRGFLKDSIEQFIAAELNEYQIMKDDLNQRVNRAGLLIIVAILIIGILSIGGAFIFTKKITGTIGKLAQYAENIAEGNLKVEAVTINSNDDVAVLAQAFNKMGENLRLLIGSIRENGQKVAESATFLQESAKQTTAASEQIATSISQVSSGAMEQAQQSEKTVAAANQLFQSNDNVGNQSVIVLNASVKATEAAEIGNSKMEELLQQLEVIEEKILSTQSVTEILGQRSNQISGALNTIENIASQINLLALNAAIEAARAGEHGKGFAVVADEVRKLAEDSTEAVQEIHEMLVEVQSKSQQVASSMVDGVKEAKEGNDIALKAREAFEAIVGTSEDVDNQIREISHEIEKMALEIEKVNELSNGINDITQQTSASSQEVAASVEEQTASLEEILSSASVLTNMAEELSGMIKKFKM</sequence>
<feature type="domain" description="Methyl-accepting transducer" evidence="6">
    <location>
        <begin position="284"/>
        <end position="541"/>
    </location>
</feature>
<dbReference type="GO" id="GO:0016020">
    <property type="term" value="C:membrane"/>
    <property type="evidence" value="ECO:0007669"/>
    <property type="project" value="InterPro"/>
</dbReference>
<evidence type="ECO:0000256" key="1">
    <source>
        <dbReference type="ARBA" id="ARBA00023224"/>
    </source>
</evidence>
<dbReference type="Gene3D" id="1.10.287.950">
    <property type="entry name" value="Methyl-accepting chemotaxis protein"/>
    <property type="match status" value="1"/>
</dbReference>
<dbReference type="SMART" id="SM00304">
    <property type="entry name" value="HAMP"/>
    <property type="match status" value="1"/>
</dbReference>
<feature type="domain" description="HAMP" evidence="7">
    <location>
        <begin position="212"/>
        <end position="265"/>
    </location>
</feature>
<dbReference type="PROSITE" id="PS50885">
    <property type="entry name" value="HAMP"/>
    <property type="match status" value="1"/>
</dbReference>
<dbReference type="AlphaFoldDB" id="A0A1I0CHP6"/>
<feature type="transmembrane region" description="Helical" evidence="5">
    <location>
        <begin position="21"/>
        <end position="43"/>
    </location>
</feature>
<dbReference type="GO" id="GO:0007165">
    <property type="term" value="P:signal transduction"/>
    <property type="evidence" value="ECO:0007669"/>
    <property type="project" value="UniProtKB-KW"/>
</dbReference>
<proteinExistence type="inferred from homology"/>
<feature type="transmembrane region" description="Helical" evidence="5">
    <location>
        <begin position="188"/>
        <end position="210"/>
    </location>
</feature>
<keyword evidence="1 3" id="KW-0807">Transducer</keyword>
<dbReference type="PROSITE" id="PS50111">
    <property type="entry name" value="CHEMOTAXIS_TRANSDUC_2"/>
    <property type="match status" value="1"/>
</dbReference>
<dbReference type="SUPFAM" id="SSF58104">
    <property type="entry name" value="Methyl-accepting chemotaxis protein (MCP) signaling domain"/>
    <property type="match status" value="1"/>
</dbReference>
<gene>
    <name evidence="8" type="ORF">SAMN05660297_01656</name>
</gene>
<dbReference type="Pfam" id="PF00672">
    <property type="entry name" value="HAMP"/>
    <property type="match status" value="1"/>
</dbReference>
<dbReference type="CDD" id="cd06225">
    <property type="entry name" value="HAMP"/>
    <property type="match status" value="1"/>
</dbReference>